<dbReference type="InterPro" id="IPR042097">
    <property type="entry name" value="Aminopeptidase_N-like_N_sf"/>
</dbReference>
<keyword evidence="11" id="KW-0482">Metalloprotease</keyword>
<keyword evidence="10" id="KW-0862">Zinc</keyword>
<dbReference type="GO" id="GO:0016020">
    <property type="term" value="C:membrane"/>
    <property type="evidence" value="ECO:0007669"/>
    <property type="project" value="TreeGrafter"/>
</dbReference>
<dbReference type="Pfam" id="PF18962">
    <property type="entry name" value="Por_Secre_tail"/>
    <property type="match status" value="1"/>
</dbReference>
<evidence type="ECO:0000256" key="10">
    <source>
        <dbReference type="ARBA" id="ARBA00022833"/>
    </source>
</evidence>
<feature type="chain" id="PRO_5022189854" description="Aminopeptidase N" evidence="12">
    <location>
        <begin position="19"/>
        <end position="647"/>
    </location>
</feature>
<keyword evidence="8" id="KW-0479">Metal-binding</keyword>
<dbReference type="InterPro" id="IPR027268">
    <property type="entry name" value="Peptidase_M4/M1_CTD_sf"/>
</dbReference>
<dbReference type="GO" id="GO:0042277">
    <property type="term" value="F:peptide binding"/>
    <property type="evidence" value="ECO:0007669"/>
    <property type="project" value="TreeGrafter"/>
</dbReference>
<dbReference type="InterPro" id="IPR026444">
    <property type="entry name" value="Secre_tail"/>
</dbReference>
<evidence type="ECO:0000256" key="12">
    <source>
        <dbReference type="SAM" id="SignalP"/>
    </source>
</evidence>
<comment type="cofactor">
    <cofactor evidence="2">
        <name>Zn(2+)</name>
        <dbReference type="ChEBI" id="CHEBI:29105"/>
    </cofactor>
</comment>
<dbReference type="NCBIfam" id="TIGR04183">
    <property type="entry name" value="Por_Secre_tail"/>
    <property type="match status" value="1"/>
</dbReference>
<evidence type="ECO:0000259" key="14">
    <source>
        <dbReference type="Pfam" id="PF18962"/>
    </source>
</evidence>
<evidence type="ECO:0000256" key="6">
    <source>
        <dbReference type="ARBA" id="ARBA00022438"/>
    </source>
</evidence>
<dbReference type="GO" id="GO:0016285">
    <property type="term" value="F:alanyl aminopeptidase activity"/>
    <property type="evidence" value="ECO:0007669"/>
    <property type="project" value="UniProtKB-EC"/>
</dbReference>
<evidence type="ECO:0000256" key="5">
    <source>
        <dbReference type="ARBA" id="ARBA00015611"/>
    </source>
</evidence>
<organism evidence="15 16">
    <name type="scientific">Segetibacter aerophilus</name>
    <dbReference type="NCBI Taxonomy" id="670293"/>
    <lineage>
        <taxon>Bacteria</taxon>
        <taxon>Pseudomonadati</taxon>
        <taxon>Bacteroidota</taxon>
        <taxon>Chitinophagia</taxon>
        <taxon>Chitinophagales</taxon>
        <taxon>Chitinophagaceae</taxon>
        <taxon>Segetibacter</taxon>
    </lineage>
</organism>
<dbReference type="InterPro" id="IPR001930">
    <property type="entry name" value="Peptidase_M1"/>
</dbReference>
<gene>
    <name evidence="15" type="ORF">SAE01_04170</name>
</gene>
<dbReference type="InterPro" id="IPR050344">
    <property type="entry name" value="Peptidase_M1_aminopeptidases"/>
</dbReference>
<accession>A0A512B7H7</accession>
<comment type="similarity">
    <text evidence="3">Belongs to the peptidase M1 family.</text>
</comment>
<evidence type="ECO:0000313" key="15">
    <source>
        <dbReference type="EMBL" id="GEO07921.1"/>
    </source>
</evidence>
<evidence type="ECO:0000256" key="9">
    <source>
        <dbReference type="ARBA" id="ARBA00022801"/>
    </source>
</evidence>
<feature type="domain" description="Secretion system C-terminal sorting" evidence="14">
    <location>
        <begin position="573"/>
        <end position="644"/>
    </location>
</feature>
<dbReference type="SUPFAM" id="SSF63737">
    <property type="entry name" value="Leukotriene A4 hydrolase N-terminal domain"/>
    <property type="match status" value="1"/>
</dbReference>
<dbReference type="Pfam" id="PF01433">
    <property type="entry name" value="Peptidase_M1"/>
    <property type="match status" value="1"/>
</dbReference>
<dbReference type="Proteomes" id="UP000321513">
    <property type="component" value="Unassembled WGS sequence"/>
</dbReference>
<evidence type="ECO:0000313" key="16">
    <source>
        <dbReference type="Proteomes" id="UP000321513"/>
    </source>
</evidence>
<comment type="caution">
    <text evidence="15">The sequence shown here is derived from an EMBL/GenBank/DDBJ whole genome shotgun (WGS) entry which is preliminary data.</text>
</comment>
<dbReference type="GO" id="GO:0005737">
    <property type="term" value="C:cytoplasm"/>
    <property type="evidence" value="ECO:0007669"/>
    <property type="project" value="TreeGrafter"/>
</dbReference>
<dbReference type="PANTHER" id="PTHR11533">
    <property type="entry name" value="PROTEASE M1 ZINC METALLOPROTEASE"/>
    <property type="match status" value="1"/>
</dbReference>
<evidence type="ECO:0000256" key="7">
    <source>
        <dbReference type="ARBA" id="ARBA00022670"/>
    </source>
</evidence>
<keyword evidence="9" id="KW-0378">Hydrolase</keyword>
<keyword evidence="12" id="KW-0732">Signal</keyword>
<proteinExistence type="inferred from homology"/>
<dbReference type="GO" id="GO:0070006">
    <property type="term" value="F:metalloaminopeptidase activity"/>
    <property type="evidence" value="ECO:0007669"/>
    <property type="project" value="TreeGrafter"/>
</dbReference>
<dbReference type="GO" id="GO:0006508">
    <property type="term" value="P:proteolysis"/>
    <property type="evidence" value="ECO:0007669"/>
    <property type="project" value="UniProtKB-KW"/>
</dbReference>
<evidence type="ECO:0000256" key="4">
    <source>
        <dbReference type="ARBA" id="ARBA00012564"/>
    </source>
</evidence>
<feature type="signal peptide" evidence="12">
    <location>
        <begin position="1"/>
        <end position="18"/>
    </location>
</feature>
<dbReference type="EC" id="3.4.11.2" evidence="4"/>
<keyword evidence="6" id="KW-0031">Aminopeptidase</keyword>
<name>A0A512B7H7_9BACT</name>
<evidence type="ECO:0000256" key="11">
    <source>
        <dbReference type="ARBA" id="ARBA00023049"/>
    </source>
</evidence>
<dbReference type="EMBL" id="BJYT01000001">
    <property type="protein sequence ID" value="GEO07921.1"/>
    <property type="molecule type" value="Genomic_DNA"/>
</dbReference>
<sequence>MPRLLIILVFLFTSAAQAQNQHERFFEIAKNSGFGLNGADFFQNNKMNFYDVKYLKIDITVQPKSKFITANCSYKVLVSQALDTFAIEFKQNMELDSVYLNNTKAAFTRANDHIYVPLQPVATAGTLLNLSFYYKGNVAAGFFAGTDANGLDYSASLSEAFQAREWFPAKQLLNDKIDSTDIWITTGSAFKSGSNGLLKTVIDLPGNLKQYRWSCRYPLSYYMPSVAVGNYLEYNNYAKPASIAPDSILVQNLVYNSVPYFNQVKPQLDKTPRFIEKFSELFGIYPFYREKYGHSQADIGGGMEHATMTTIKNFEEQLVAHELAHQWFGDNVTCASWNDIWVNESFATYSQYLAVEYLPALFPTTAAKTMADFHSNAMSSPAGSVYVPPADSYNEGRIFSYRLTYAKGATALHNLRFEMQNDTLFFNTLKRYQQQFANSFATTADFKAVAEQVSGKNLTNFFNQKIYGEGYPIYDVTYLKHGNDSLVLQVHQTTSAPATTPFFSGLMEYKILSAQGDTTIRLNQTAPDQTFSIFYPKKPNGVIVDPNNWVLDGVGTIKEGVSTQPTSNDFITVFPNPVKDNISIRLPVNRYSLIRVIDVNGRLLANYTIPAGTTLFKQNLHLPTGIYFLYFFGSNRSDVRKILVSGR</sequence>
<dbReference type="OrthoDB" id="100605at2"/>
<reference evidence="15 16" key="1">
    <citation type="submission" date="2019-07" db="EMBL/GenBank/DDBJ databases">
        <title>Whole genome shotgun sequence of Segetibacter aerophilus NBRC 106135.</title>
        <authorList>
            <person name="Hosoyama A."/>
            <person name="Uohara A."/>
            <person name="Ohji S."/>
            <person name="Ichikawa N."/>
        </authorList>
    </citation>
    <scope>NUCLEOTIDE SEQUENCE [LARGE SCALE GENOMIC DNA]</scope>
    <source>
        <strain evidence="15 16">NBRC 106135</strain>
    </source>
</reference>
<feature type="domain" description="Peptidase M1 membrane alanine aminopeptidase" evidence="13">
    <location>
        <begin position="314"/>
        <end position="464"/>
    </location>
</feature>
<protein>
    <recommendedName>
        <fullName evidence="5">Aminopeptidase N</fullName>
        <ecNumber evidence="4">3.4.11.2</ecNumber>
    </recommendedName>
</protein>
<comment type="catalytic activity">
    <reaction evidence="1">
        <text>Release of an N-terminal amino acid, Xaa-|-Yaa- from a peptide, amide or arylamide. Xaa is preferably Ala, but may be most amino acids including Pro (slow action). When a terminal hydrophobic residue is followed by a prolyl residue, the two may be released as an intact Xaa-Pro dipeptide.</text>
        <dbReference type="EC" id="3.4.11.2"/>
    </reaction>
</comment>
<dbReference type="Gene3D" id="2.60.40.1730">
    <property type="entry name" value="tricorn interacting facor f3 domain"/>
    <property type="match status" value="1"/>
</dbReference>
<dbReference type="GO" id="GO:0043171">
    <property type="term" value="P:peptide catabolic process"/>
    <property type="evidence" value="ECO:0007669"/>
    <property type="project" value="TreeGrafter"/>
</dbReference>
<dbReference type="AlphaFoldDB" id="A0A512B7H7"/>
<dbReference type="InterPro" id="IPR014782">
    <property type="entry name" value="Peptidase_M1_dom"/>
</dbReference>
<dbReference type="GO" id="GO:0008270">
    <property type="term" value="F:zinc ion binding"/>
    <property type="evidence" value="ECO:0007669"/>
    <property type="project" value="InterPro"/>
</dbReference>
<evidence type="ECO:0000256" key="8">
    <source>
        <dbReference type="ARBA" id="ARBA00022723"/>
    </source>
</evidence>
<dbReference type="PRINTS" id="PR00756">
    <property type="entry name" value="ALADIPTASE"/>
</dbReference>
<dbReference type="RefSeq" id="WP_147201866.1">
    <property type="nucleotide sequence ID" value="NZ_BJYT01000001.1"/>
</dbReference>
<keyword evidence="16" id="KW-1185">Reference proteome</keyword>
<dbReference type="Gene3D" id="1.10.390.10">
    <property type="entry name" value="Neutral Protease Domain 2"/>
    <property type="match status" value="1"/>
</dbReference>
<dbReference type="SUPFAM" id="SSF55486">
    <property type="entry name" value="Metalloproteases ('zincins'), catalytic domain"/>
    <property type="match status" value="1"/>
</dbReference>
<dbReference type="CDD" id="cd09603">
    <property type="entry name" value="M1_APN_like"/>
    <property type="match status" value="1"/>
</dbReference>
<dbReference type="GO" id="GO:0005615">
    <property type="term" value="C:extracellular space"/>
    <property type="evidence" value="ECO:0007669"/>
    <property type="project" value="TreeGrafter"/>
</dbReference>
<dbReference type="PANTHER" id="PTHR11533:SF174">
    <property type="entry name" value="PUROMYCIN-SENSITIVE AMINOPEPTIDASE-RELATED"/>
    <property type="match status" value="1"/>
</dbReference>
<keyword evidence="7" id="KW-0645">Protease</keyword>
<evidence type="ECO:0000256" key="2">
    <source>
        <dbReference type="ARBA" id="ARBA00001947"/>
    </source>
</evidence>
<evidence type="ECO:0000256" key="1">
    <source>
        <dbReference type="ARBA" id="ARBA00000098"/>
    </source>
</evidence>
<evidence type="ECO:0000259" key="13">
    <source>
        <dbReference type="Pfam" id="PF01433"/>
    </source>
</evidence>
<evidence type="ECO:0000256" key="3">
    <source>
        <dbReference type="ARBA" id="ARBA00010136"/>
    </source>
</evidence>